<sequence length="143" mass="16155">MNITVDRCIENITGVIHVGASSHQRYEVFPLYRLSSYWSSFFGAIMTISLGLVLSLATGGLRSYEKNLHLTSPLFLKLWRNLRLLPTSEAETSLHVKKRAPREDARALAHIERQSKVSPRKQVKNQDESLQLFCSASPQESAL</sequence>
<keyword evidence="1" id="KW-0812">Transmembrane</keyword>
<evidence type="ECO:0000313" key="3">
    <source>
        <dbReference type="EnsemblMetazoa" id="ISCW014387-PA"/>
    </source>
</evidence>
<dbReference type="AlphaFoldDB" id="B7QKK1"/>
<dbReference type="InParanoid" id="B7QKK1"/>
<reference evidence="2 4" key="1">
    <citation type="submission" date="2008-03" db="EMBL/GenBank/DDBJ databases">
        <title>Annotation of Ixodes scapularis.</title>
        <authorList>
            <consortium name="Ixodes scapularis Genome Project Consortium"/>
            <person name="Caler E."/>
            <person name="Hannick L.I."/>
            <person name="Bidwell S."/>
            <person name="Joardar V."/>
            <person name="Thiagarajan M."/>
            <person name="Amedeo P."/>
            <person name="Galinsky K.J."/>
            <person name="Schobel S."/>
            <person name="Inman J."/>
            <person name="Hostetler J."/>
            <person name="Miller J."/>
            <person name="Hammond M."/>
            <person name="Megy K."/>
            <person name="Lawson D."/>
            <person name="Kodira C."/>
            <person name="Sutton G."/>
            <person name="Meyer J."/>
            <person name="Hill C.A."/>
            <person name="Birren B."/>
            <person name="Nene V."/>
            <person name="Collins F."/>
            <person name="Alarcon-Chaidez F."/>
            <person name="Wikel S."/>
            <person name="Strausberg R."/>
        </authorList>
    </citation>
    <scope>NUCLEOTIDE SEQUENCE [LARGE SCALE GENOMIC DNA]</scope>
    <source>
        <strain evidence="4">Wikel</strain>
        <strain evidence="2">Wikel colony</strain>
    </source>
</reference>
<evidence type="ECO:0000256" key="1">
    <source>
        <dbReference type="SAM" id="Phobius"/>
    </source>
</evidence>
<proteinExistence type="predicted"/>
<keyword evidence="4" id="KW-1185">Reference proteome</keyword>
<dbReference type="HOGENOM" id="CLU_1808347_0_0_1"/>
<evidence type="ECO:0000313" key="2">
    <source>
        <dbReference type="EMBL" id="EEC19373.1"/>
    </source>
</evidence>
<dbReference type="VEuPathDB" id="VectorBase:ISCW014387"/>
<dbReference type="Proteomes" id="UP000001555">
    <property type="component" value="Unassembled WGS sequence"/>
</dbReference>
<dbReference type="EMBL" id="ABJB010523280">
    <property type="status" value="NOT_ANNOTATED_CDS"/>
    <property type="molecule type" value="Genomic_DNA"/>
</dbReference>
<reference evidence="3" key="2">
    <citation type="submission" date="2020-05" db="UniProtKB">
        <authorList>
            <consortium name="EnsemblMetazoa"/>
        </authorList>
    </citation>
    <scope>IDENTIFICATION</scope>
    <source>
        <strain evidence="3">wikel</strain>
    </source>
</reference>
<feature type="transmembrane region" description="Helical" evidence="1">
    <location>
        <begin position="37"/>
        <end position="57"/>
    </location>
</feature>
<dbReference type="EnsemblMetazoa" id="ISCW014387-RA">
    <property type="protein sequence ID" value="ISCW014387-PA"/>
    <property type="gene ID" value="ISCW014387"/>
</dbReference>
<dbReference type="EMBL" id="DS960353">
    <property type="protein sequence ID" value="EEC19373.1"/>
    <property type="molecule type" value="Genomic_DNA"/>
</dbReference>
<organism>
    <name type="scientific">Ixodes scapularis</name>
    <name type="common">Black-legged tick</name>
    <name type="synonym">Deer tick</name>
    <dbReference type="NCBI Taxonomy" id="6945"/>
    <lineage>
        <taxon>Eukaryota</taxon>
        <taxon>Metazoa</taxon>
        <taxon>Ecdysozoa</taxon>
        <taxon>Arthropoda</taxon>
        <taxon>Chelicerata</taxon>
        <taxon>Arachnida</taxon>
        <taxon>Acari</taxon>
        <taxon>Parasitiformes</taxon>
        <taxon>Ixodida</taxon>
        <taxon>Ixodoidea</taxon>
        <taxon>Ixodidae</taxon>
        <taxon>Ixodinae</taxon>
        <taxon>Ixodes</taxon>
    </lineage>
</organism>
<gene>
    <name evidence="2" type="ORF">IscW_ISCW014387</name>
</gene>
<dbReference type="EMBL" id="ABJB010671546">
    <property type="status" value="NOT_ANNOTATED_CDS"/>
    <property type="molecule type" value="Genomic_DNA"/>
</dbReference>
<dbReference type="EMBL" id="ABJB010857206">
    <property type="status" value="NOT_ANNOTATED_CDS"/>
    <property type="molecule type" value="Genomic_DNA"/>
</dbReference>
<dbReference type="EMBL" id="ABJB010582474">
    <property type="status" value="NOT_ANNOTATED_CDS"/>
    <property type="molecule type" value="Genomic_DNA"/>
</dbReference>
<keyword evidence="1" id="KW-1133">Transmembrane helix</keyword>
<protein>
    <submittedName>
        <fullName evidence="2 3">Uncharacterized protein</fullName>
    </submittedName>
</protein>
<evidence type="ECO:0000313" key="4">
    <source>
        <dbReference type="Proteomes" id="UP000001555"/>
    </source>
</evidence>
<dbReference type="PaxDb" id="6945-B7QKK1"/>
<accession>B7QKK1</accession>
<keyword evidence="1" id="KW-0472">Membrane</keyword>
<dbReference type="VEuPathDB" id="VectorBase:ISCI014387"/>
<name>B7QKK1_IXOSC</name>